<name>A0A6M1RW30_9HYPH</name>
<dbReference type="AlphaFoldDB" id="A0A6M1RW30"/>
<dbReference type="EMBL" id="JAAKZH010000002">
    <property type="protein sequence ID" value="NGO63135.1"/>
    <property type="molecule type" value="Genomic_DNA"/>
</dbReference>
<evidence type="ECO:0000313" key="2">
    <source>
        <dbReference type="Proteomes" id="UP000477849"/>
    </source>
</evidence>
<evidence type="ECO:0000313" key="1">
    <source>
        <dbReference type="EMBL" id="NGO63135.1"/>
    </source>
</evidence>
<keyword evidence="2" id="KW-1185">Reference proteome</keyword>
<dbReference type="RefSeq" id="WP_163904631.1">
    <property type="nucleotide sequence ID" value="NZ_CP048427.1"/>
</dbReference>
<proteinExistence type="predicted"/>
<dbReference type="Proteomes" id="UP000477849">
    <property type="component" value="Unassembled WGS sequence"/>
</dbReference>
<organism evidence="1 2">
    <name type="scientific">Rhizobium daejeonense</name>
    <dbReference type="NCBI Taxonomy" id="240521"/>
    <lineage>
        <taxon>Bacteria</taxon>
        <taxon>Pseudomonadati</taxon>
        <taxon>Pseudomonadota</taxon>
        <taxon>Alphaproteobacteria</taxon>
        <taxon>Hyphomicrobiales</taxon>
        <taxon>Rhizobiaceae</taxon>
        <taxon>Rhizobium/Agrobacterium group</taxon>
        <taxon>Rhizobium</taxon>
    </lineage>
</organism>
<comment type="caution">
    <text evidence="1">The sequence shown here is derived from an EMBL/GenBank/DDBJ whole genome shotgun (WGS) entry which is preliminary data.</text>
</comment>
<gene>
    <name evidence="1" type="ORF">G6N76_05580</name>
</gene>
<reference evidence="1 2" key="1">
    <citation type="submission" date="2020-02" db="EMBL/GenBank/DDBJ databases">
        <title>Genome sequence of the type strain CCBAU10050 of Rhizobium daejeonense.</title>
        <authorList>
            <person name="Gao J."/>
            <person name="Sun J."/>
        </authorList>
    </citation>
    <scope>NUCLEOTIDE SEQUENCE [LARGE SCALE GENOMIC DNA]</scope>
    <source>
        <strain evidence="1 2">CCBAU10050</strain>
    </source>
</reference>
<sequence length="110" mass="12466">MKRLLMLSAITRRERKDATTFVFDTVNDLGGWIDDVQMYSNIMNNIRITLPAGAYPKLFDLLNEAGIHIDQRPETSDTPDSVSEQMATLQITFVHDEPDLLREVPAVPGY</sequence>
<protein>
    <submittedName>
        <fullName evidence="1">Uncharacterized protein</fullName>
    </submittedName>
</protein>
<accession>A0A6M1RW30</accession>